<dbReference type="AlphaFoldDB" id="A7I0R8"/>
<reference evidence="2" key="1">
    <citation type="submission" date="2007-07" db="EMBL/GenBank/DDBJ databases">
        <title>Complete genome sequence of Campylobacter hominis ATCC BAA-381, a commensal isolated from the human gastrointestinal tract.</title>
        <authorList>
            <person name="Fouts D.E."/>
            <person name="Mongodin E.F."/>
            <person name="Puiu D."/>
            <person name="Sebastian Y."/>
            <person name="Miller W.G."/>
            <person name="Mandrell R.E."/>
            <person name="Nelson K.E."/>
        </authorList>
    </citation>
    <scope>NUCLEOTIDE SEQUENCE [LARGE SCALE GENOMIC DNA]</scope>
    <source>
        <strain evidence="2">ATCC BAA-381 / LMG 19568 / NCTC 13146 / CH001A</strain>
    </source>
</reference>
<name>A7I0R8_CAMHC</name>
<protein>
    <submittedName>
        <fullName evidence="1">Uncharacterized protein</fullName>
    </submittedName>
</protein>
<dbReference type="HOGENOM" id="CLU_3286435_0_0_7"/>
<dbReference type="KEGG" id="cha:CHAB381_0521"/>
<gene>
    <name evidence="1" type="ordered locus">CHAB381_0521</name>
</gene>
<keyword evidence="2" id="KW-1185">Reference proteome</keyword>
<accession>A7I0R8</accession>
<dbReference type="STRING" id="360107.CHAB381_0521"/>
<evidence type="ECO:0000313" key="1">
    <source>
        <dbReference type="EMBL" id="ABS51155.1"/>
    </source>
</evidence>
<evidence type="ECO:0000313" key="2">
    <source>
        <dbReference type="Proteomes" id="UP000002407"/>
    </source>
</evidence>
<dbReference type="Proteomes" id="UP000002407">
    <property type="component" value="Chromosome"/>
</dbReference>
<dbReference type="EMBL" id="CP000776">
    <property type="protein sequence ID" value="ABS51155.1"/>
    <property type="molecule type" value="Genomic_DNA"/>
</dbReference>
<proteinExistence type="predicted"/>
<sequence>MIEFYVNLYCIFLIKSDFAIIFQKNFTPLSKTAKLFKIIL</sequence>
<organism evidence="1 2">
    <name type="scientific">Campylobacter hominis (strain ATCC BAA-381 / DSM 21671 / CCUG 45161 / LMG 19568 / NCTC 13146 / CH001A)</name>
    <dbReference type="NCBI Taxonomy" id="360107"/>
    <lineage>
        <taxon>Bacteria</taxon>
        <taxon>Pseudomonadati</taxon>
        <taxon>Campylobacterota</taxon>
        <taxon>Epsilonproteobacteria</taxon>
        <taxon>Campylobacterales</taxon>
        <taxon>Campylobacteraceae</taxon>
        <taxon>Campylobacter</taxon>
    </lineage>
</organism>